<reference evidence="1 4" key="2">
    <citation type="submission" date="2020-08" db="EMBL/GenBank/DDBJ databases">
        <title>Genomic Encyclopedia of Type Strains, Phase III (KMG-III): the genomes of soil and plant-associated and newly described type strains.</title>
        <authorList>
            <person name="Whitman W."/>
        </authorList>
    </citation>
    <scope>NUCLEOTIDE SEQUENCE [LARGE SCALE GENOMIC DNA]</scope>
    <source>
        <strain evidence="1 4">CECT 4113</strain>
    </source>
</reference>
<accession>A0A427MGY6</accession>
<proteinExistence type="predicted"/>
<name>A0A427MGY6_9HYPH</name>
<dbReference type="Proteomes" id="UP000277279">
    <property type="component" value="Unassembled WGS sequence"/>
</dbReference>
<evidence type="ECO:0000313" key="4">
    <source>
        <dbReference type="Proteomes" id="UP000518315"/>
    </source>
</evidence>
<evidence type="ECO:0000313" key="3">
    <source>
        <dbReference type="Proteomes" id="UP000277279"/>
    </source>
</evidence>
<dbReference type="Proteomes" id="UP000518315">
    <property type="component" value="Unassembled WGS sequence"/>
</dbReference>
<sequence>MIDPQLRRVLSLIKEEGSVFVFENCDPDEEFPGISRGEESGLIKRQLGSVGLYFELTAAGREVMGMSPTFGDRMWRYLRSFGLATRPTVKP</sequence>
<dbReference type="AlphaFoldDB" id="A0A427MGY6"/>
<keyword evidence="4" id="KW-1185">Reference proteome</keyword>
<evidence type="ECO:0008006" key="5">
    <source>
        <dbReference type="Google" id="ProtNLM"/>
    </source>
</evidence>
<dbReference type="RefSeq" id="WP_125847171.1">
    <property type="nucleotide sequence ID" value="NZ_JACHXH010000015.1"/>
</dbReference>
<reference evidence="2 3" key="1">
    <citation type="submission" date="2018-11" db="EMBL/GenBank/DDBJ databases">
        <authorList>
            <person name="Huo Y."/>
        </authorList>
    </citation>
    <scope>NUCLEOTIDE SEQUENCE [LARGE SCALE GENOMIC DNA]</scope>
    <source>
        <strain evidence="2 3">DSM 30132</strain>
    </source>
</reference>
<evidence type="ECO:0000313" key="2">
    <source>
        <dbReference type="EMBL" id="RSB67126.1"/>
    </source>
</evidence>
<gene>
    <name evidence="2" type="ORF">EFD55_21685</name>
    <name evidence="1" type="ORF">FHS26_004320</name>
</gene>
<protein>
    <recommendedName>
        <fullName evidence="5">Transcriptional regulator</fullName>
    </recommendedName>
</protein>
<evidence type="ECO:0000313" key="1">
    <source>
        <dbReference type="EMBL" id="MBB3136565.1"/>
    </source>
</evidence>
<comment type="caution">
    <text evidence="2">The sequence shown here is derived from an EMBL/GenBank/DDBJ whole genome shotgun (WGS) entry which is preliminary data.</text>
</comment>
<organism evidence="2 3">
    <name type="scientific">Rhizobium pisi</name>
    <dbReference type="NCBI Taxonomy" id="574561"/>
    <lineage>
        <taxon>Bacteria</taxon>
        <taxon>Pseudomonadati</taxon>
        <taxon>Pseudomonadota</taxon>
        <taxon>Alphaproteobacteria</taxon>
        <taxon>Hyphomicrobiales</taxon>
        <taxon>Rhizobiaceae</taxon>
        <taxon>Rhizobium/Agrobacterium group</taxon>
        <taxon>Rhizobium</taxon>
    </lineage>
</organism>
<dbReference type="EMBL" id="RJJT01000015">
    <property type="protein sequence ID" value="RSB67126.1"/>
    <property type="molecule type" value="Genomic_DNA"/>
</dbReference>
<dbReference type="EMBL" id="JACHXH010000015">
    <property type="protein sequence ID" value="MBB3136565.1"/>
    <property type="molecule type" value="Genomic_DNA"/>
</dbReference>